<keyword evidence="3 8" id="KW-0441">Lipid A biosynthesis</keyword>
<proteinExistence type="inferred from homology"/>
<dbReference type="EC" id="2.3.1.129" evidence="8"/>
<dbReference type="PANTHER" id="PTHR43480">
    <property type="entry name" value="ACYL-[ACYL-CARRIER-PROTEIN]--UDP-N-ACETYLGLUCOSAMINE O-ACYLTRANSFERASE"/>
    <property type="match status" value="1"/>
</dbReference>
<protein>
    <recommendedName>
        <fullName evidence="8">Acyl-[acyl-carrier-protein]--UDP-N-acetylglucosamine O-acyltransferase</fullName>
        <shortName evidence="8">UDP-N-acetylglucosamine acyltransferase</shortName>
        <ecNumber evidence="8">2.3.1.129</ecNumber>
    </recommendedName>
</protein>
<evidence type="ECO:0000256" key="3">
    <source>
        <dbReference type="ARBA" id="ARBA00022556"/>
    </source>
</evidence>
<evidence type="ECO:0000256" key="1">
    <source>
        <dbReference type="ARBA" id="ARBA00022490"/>
    </source>
</evidence>
<keyword evidence="5 8" id="KW-0677">Repeat</keyword>
<keyword evidence="6 8" id="KW-0443">Lipid metabolism</keyword>
<evidence type="ECO:0000313" key="11">
    <source>
        <dbReference type="Proteomes" id="UP000254771"/>
    </source>
</evidence>
<dbReference type="Pfam" id="PF13720">
    <property type="entry name" value="Acetyltransf_11"/>
    <property type="match status" value="1"/>
</dbReference>
<dbReference type="Proteomes" id="UP000254771">
    <property type="component" value="Unassembled WGS sequence"/>
</dbReference>
<reference evidence="10 11" key="1">
    <citation type="journal article" date="2018" name="ISME J.">
        <title>Endosymbiont genomes yield clues of tubeworm success.</title>
        <authorList>
            <person name="Li Y."/>
            <person name="Liles M.R."/>
            <person name="Halanych K.M."/>
        </authorList>
    </citation>
    <scope>NUCLEOTIDE SEQUENCE [LARGE SCALE GENOMIC DNA]</scope>
    <source>
        <strain evidence="10">A1462</strain>
    </source>
</reference>
<comment type="subcellular location">
    <subcellularLocation>
        <location evidence="8">Cytoplasm</location>
    </subcellularLocation>
</comment>
<comment type="function">
    <text evidence="8">Involved in the biosynthesis of lipid A, a phosphorylated glycolipid that anchors the lipopolysaccharide to the outer membrane of the cell.</text>
</comment>
<dbReference type="Gene3D" id="2.160.10.10">
    <property type="entry name" value="Hexapeptide repeat proteins"/>
    <property type="match status" value="1"/>
</dbReference>
<gene>
    <name evidence="8" type="primary">lpxA</name>
    <name evidence="10" type="ORF">DIZ78_04125</name>
</gene>
<dbReference type="InterPro" id="IPR029098">
    <property type="entry name" value="Acetyltransf_C"/>
</dbReference>
<keyword evidence="1 8" id="KW-0963">Cytoplasm</keyword>
<name>A0A370DTW3_9GAMM</name>
<keyword evidence="7 8" id="KW-0012">Acyltransferase</keyword>
<comment type="subunit">
    <text evidence="8">Homotrimer.</text>
</comment>
<organism evidence="10 11">
    <name type="scientific">endosymbiont of Escarpia spicata</name>
    <dbReference type="NCBI Taxonomy" id="2200908"/>
    <lineage>
        <taxon>Bacteria</taxon>
        <taxon>Pseudomonadati</taxon>
        <taxon>Pseudomonadota</taxon>
        <taxon>Gammaproteobacteria</taxon>
        <taxon>sulfur-oxidizing symbionts</taxon>
    </lineage>
</organism>
<dbReference type="PIRSF" id="PIRSF000456">
    <property type="entry name" value="UDP-GlcNAc_acltr"/>
    <property type="match status" value="1"/>
</dbReference>
<dbReference type="NCBIfam" id="NF003657">
    <property type="entry name" value="PRK05289.1"/>
    <property type="match status" value="1"/>
</dbReference>
<comment type="similarity">
    <text evidence="8">Belongs to the transferase hexapeptide repeat family. LpxA subfamily.</text>
</comment>
<keyword evidence="4 8" id="KW-0808">Transferase</keyword>
<evidence type="ECO:0000256" key="5">
    <source>
        <dbReference type="ARBA" id="ARBA00022737"/>
    </source>
</evidence>
<evidence type="ECO:0000256" key="8">
    <source>
        <dbReference type="HAMAP-Rule" id="MF_00387"/>
    </source>
</evidence>
<dbReference type="PANTHER" id="PTHR43480:SF1">
    <property type="entry name" value="ACYL-[ACYL-CARRIER-PROTEIN]--UDP-N-ACETYLGLUCOSAMINE O-ACYLTRANSFERASE, MITOCHONDRIAL-RELATED"/>
    <property type="match status" value="1"/>
</dbReference>
<dbReference type="Pfam" id="PF00132">
    <property type="entry name" value="Hexapep"/>
    <property type="match status" value="2"/>
</dbReference>
<dbReference type="UniPathway" id="UPA00359">
    <property type="reaction ID" value="UER00477"/>
</dbReference>
<accession>A0A370DTW3</accession>
<evidence type="ECO:0000256" key="2">
    <source>
        <dbReference type="ARBA" id="ARBA00022516"/>
    </source>
</evidence>
<comment type="caution">
    <text evidence="10">The sequence shown here is derived from an EMBL/GenBank/DDBJ whole genome shotgun (WGS) entry which is preliminary data.</text>
</comment>
<keyword evidence="2 8" id="KW-0444">Lipid biosynthesis</keyword>
<dbReference type="InterPro" id="IPR010137">
    <property type="entry name" value="Lipid_A_LpxA"/>
</dbReference>
<dbReference type="NCBIfam" id="TIGR01852">
    <property type="entry name" value="lipid_A_lpxA"/>
    <property type="match status" value="1"/>
</dbReference>
<dbReference type="InterPro" id="IPR018357">
    <property type="entry name" value="Hexapep_transf_CS"/>
</dbReference>
<dbReference type="PROSITE" id="PS00101">
    <property type="entry name" value="HEXAPEP_TRANSFERASES"/>
    <property type="match status" value="1"/>
</dbReference>
<dbReference type="EMBL" id="QFXE01000005">
    <property type="protein sequence ID" value="RDH87743.1"/>
    <property type="molecule type" value="Genomic_DNA"/>
</dbReference>
<evidence type="ECO:0000256" key="6">
    <source>
        <dbReference type="ARBA" id="ARBA00023098"/>
    </source>
</evidence>
<dbReference type="Gene3D" id="1.20.1180.10">
    <property type="entry name" value="Udp N-acetylglucosamine O-acyltransferase, C-terminal domain"/>
    <property type="match status" value="1"/>
</dbReference>
<feature type="domain" description="UDP N-acetylglucosamine O-acyltransferase C-terminal" evidence="9">
    <location>
        <begin position="176"/>
        <end position="256"/>
    </location>
</feature>
<evidence type="ECO:0000256" key="7">
    <source>
        <dbReference type="ARBA" id="ARBA00023315"/>
    </source>
</evidence>
<sequence>MSQIDQRAVIDPSAELGEGVTIGPFSVIGADVKIGRGTTIGPHVVINGPTRIGEDNRIFQFASVGEDPQDKKYGGEPTRLEIGDRNVIREFVTINRGTQQDTGTTRIGNDNLFMAYTHVAHDCQIGNDVIMANAASIGGHVHISDHTILGGFTIVHQFCRIGAYSFCAMGSVISKDLPPYVMVSGHPAKPYGINTEGLRRRQYSEQAIRQIKRAYKLLYKSQLRLEEAIESIREIAGEAPEVGIMVDFIAQGGRSILR</sequence>
<comment type="pathway">
    <text evidence="8">Glycolipid biosynthesis; lipid IV(A) biosynthesis; lipid IV(A) from (3R)-3-hydroxytetradecanoyl-[acyl-carrier-protein] and UDP-N-acetyl-alpha-D-glucosamine: step 1/6.</text>
</comment>
<dbReference type="GO" id="GO:0016020">
    <property type="term" value="C:membrane"/>
    <property type="evidence" value="ECO:0007669"/>
    <property type="project" value="GOC"/>
</dbReference>
<dbReference type="InterPro" id="IPR037157">
    <property type="entry name" value="Acetyltransf_C_sf"/>
</dbReference>
<dbReference type="GO" id="GO:0005737">
    <property type="term" value="C:cytoplasm"/>
    <property type="evidence" value="ECO:0007669"/>
    <property type="project" value="UniProtKB-SubCell"/>
</dbReference>
<evidence type="ECO:0000256" key="4">
    <source>
        <dbReference type="ARBA" id="ARBA00022679"/>
    </source>
</evidence>
<dbReference type="InterPro" id="IPR011004">
    <property type="entry name" value="Trimer_LpxA-like_sf"/>
</dbReference>
<dbReference type="HAMAP" id="MF_00387">
    <property type="entry name" value="LpxA"/>
    <property type="match status" value="1"/>
</dbReference>
<dbReference type="GO" id="GO:0009245">
    <property type="term" value="P:lipid A biosynthetic process"/>
    <property type="evidence" value="ECO:0007669"/>
    <property type="project" value="UniProtKB-UniRule"/>
</dbReference>
<keyword evidence="11" id="KW-1185">Reference proteome</keyword>
<dbReference type="AlphaFoldDB" id="A0A370DTW3"/>
<comment type="catalytic activity">
    <reaction evidence="8">
        <text>a (3R)-hydroxyacyl-[ACP] + UDP-N-acetyl-alpha-D-glucosamine = a UDP-3-O-[(3R)-3-hydroxyacyl]-N-acetyl-alpha-D-glucosamine + holo-[ACP]</text>
        <dbReference type="Rhea" id="RHEA:67812"/>
        <dbReference type="Rhea" id="RHEA-COMP:9685"/>
        <dbReference type="Rhea" id="RHEA-COMP:9945"/>
        <dbReference type="ChEBI" id="CHEBI:57705"/>
        <dbReference type="ChEBI" id="CHEBI:64479"/>
        <dbReference type="ChEBI" id="CHEBI:78827"/>
        <dbReference type="ChEBI" id="CHEBI:173225"/>
        <dbReference type="EC" id="2.3.1.129"/>
    </reaction>
</comment>
<dbReference type="InterPro" id="IPR001451">
    <property type="entry name" value="Hexapep"/>
</dbReference>
<dbReference type="GO" id="GO:0008780">
    <property type="term" value="F:acyl-[acyl-carrier-protein]-UDP-N-acetylglucosamine O-acyltransferase activity"/>
    <property type="evidence" value="ECO:0007669"/>
    <property type="project" value="UniProtKB-UniRule"/>
</dbReference>
<dbReference type="SUPFAM" id="SSF51161">
    <property type="entry name" value="Trimeric LpxA-like enzymes"/>
    <property type="match status" value="1"/>
</dbReference>
<dbReference type="CDD" id="cd03351">
    <property type="entry name" value="LbH_UDP-GlcNAc_AT"/>
    <property type="match status" value="1"/>
</dbReference>
<evidence type="ECO:0000313" key="10">
    <source>
        <dbReference type="EMBL" id="RDH87743.1"/>
    </source>
</evidence>
<evidence type="ECO:0000259" key="9">
    <source>
        <dbReference type="Pfam" id="PF13720"/>
    </source>
</evidence>